<reference evidence="3 4" key="1">
    <citation type="submission" date="2019-06" db="EMBL/GenBank/DDBJ databases">
        <title>A chromosomal-level reference genome of Carpinus fangiana (Coryloideae, Betulaceae).</title>
        <authorList>
            <person name="Yang X."/>
            <person name="Wang Z."/>
            <person name="Zhang L."/>
            <person name="Hao G."/>
            <person name="Liu J."/>
            <person name="Yang Y."/>
        </authorList>
    </citation>
    <scope>NUCLEOTIDE SEQUENCE [LARGE SCALE GENOMIC DNA]</scope>
    <source>
        <strain evidence="3">Cfa_2016G</strain>
        <tissue evidence="3">Leaf</tissue>
    </source>
</reference>
<dbReference type="OrthoDB" id="418748at2759"/>
<organism evidence="3 4">
    <name type="scientific">Carpinus fangiana</name>
    <dbReference type="NCBI Taxonomy" id="176857"/>
    <lineage>
        <taxon>Eukaryota</taxon>
        <taxon>Viridiplantae</taxon>
        <taxon>Streptophyta</taxon>
        <taxon>Embryophyta</taxon>
        <taxon>Tracheophyta</taxon>
        <taxon>Spermatophyta</taxon>
        <taxon>Magnoliopsida</taxon>
        <taxon>eudicotyledons</taxon>
        <taxon>Gunneridae</taxon>
        <taxon>Pentapetalae</taxon>
        <taxon>rosids</taxon>
        <taxon>fabids</taxon>
        <taxon>Fagales</taxon>
        <taxon>Betulaceae</taxon>
        <taxon>Carpinus</taxon>
    </lineage>
</organism>
<dbReference type="SUPFAM" id="SSF48371">
    <property type="entry name" value="ARM repeat"/>
    <property type="match status" value="1"/>
</dbReference>
<evidence type="ECO:0000313" key="3">
    <source>
        <dbReference type="EMBL" id="KAE8124545.1"/>
    </source>
</evidence>
<dbReference type="CDD" id="cd18186">
    <property type="entry name" value="BTB_POZ_ZBTB_KLHL-like"/>
    <property type="match status" value="1"/>
</dbReference>
<name>A0A5N6RQC8_9ROSI</name>
<dbReference type="InterPro" id="IPR016024">
    <property type="entry name" value="ARM-type_fold"/>
</dbReference>
<dbReference type="InterPro" id="IPR000210">
    <property type="entry name" value="BTB/POZ_dom"/>
</dbReference>
<dbReference type="SUPFAM" id="SSF54695">
    <property type="entry name" value="POZ domain"/>
    <property type="match status" value="2"/>
</dbReference>
<comment type="pathway">
    <text evidence="1">Protein modification; protein ubiquitination.</text>
</comment>
<dbReference type="Pfam" id="PF26522">
    <property type="entry name" value="ARM_6"/>
    <property type="match status" value="1"/>
</dbReference>
<dbReference type="Gene3D" id="3.30.710.10">
    <property type="entry name" value="Potassium Channel Kv1.1, Chain A"/>
    <property type="match status" value="2"/>
</dbReference>
<dbReference type="Proteomes" id="UP000327013">
    <property type="component" value="Chromosome 8"/>
</dbReference>
<dbReference type="EMBL" id="CM017328">
    <property type="protein sequence ID" value="KAE8124545.1"/>
    <property type="molecule type" value="Genomic_DNA"/>
</dbReference>
<dbReference type="Pfam" id="PF00651">
    <property type="entry name" value="BTB"/>
    <property type="match status" value="1"/>
</dbReference>
<dbReference type="AlphaFoldDB" id="A0A5N6RQC8"/>
<dbReference type="InterPro" id="IPR044953">
    <property type="entry name" value="At1g04390-like"/>
</dbReference>
<dbReference type="PANTHER" id="PTHR35918:SF1">
    <property type="entry name" value="BTB DOMAIN-CONTAINING PROTEIN"/>
    <property type="match status" value="1"/>
</dbReference>
<dbReference type="PROSITE" id="PS50097">
    <property type="entry name" value="BTB"/>
    <property type="match status" value="1"/>
</dbReference>
<dbReference type="InterPro" id="IPR059007">
    <property type="entry name" value="ARM_At1g04390"/>
</dbReference>
<sequence>MLRGRHANDAIRIVVYWIIAVLEVNAMDCLVGQRLTFQRGSDPDYGVKWFVPHSSSGNCQEHGTKFYDDNTRKWQSTDIEIQRHVVRSIAAFLDSISGDTIHHPLVKDSVSDMVGALVGILQYRNGSMLNIAANVVEKLVNILPNSVGQPYVLDLVYSLSIVLSLHQVNIPISCVTALNLILLNLNYKSEKAIWEILEEKKTVAHIVSNIHSGGMVANEHFQEMASLLSTILWRWPPSRYPVWTDVKLMKTLEAIFAKPDLSVKVAVLKLYSALALCGSGAKNLMENGEAFLQIIVQCMDRSHPHSVQVEGFRLAQCLVRNEENCLKLLSMFGEPIVNAIVREMRKQNSLSGKAANDQLSLIMEACRLALITRWAGKHHIYFWKQGIDSVLLGLLLEDFPDNLYQHLLSLKEQMSIAQQVLSSNYLHALRGYIWDILGWLATHCGEDFNPKAHGNELHLNILIRCSCWVFVDTIRKWCQICENDVVDAIKSEPASRAVLMMIFSPCKYIASRARSILSEILKLNGKEYLKHVLHTLSYTASGNNLGMPNVLKLVINLIGLACYSVLPQYQRHVIKGDGIKTLLVLVKCCLENDVHIGRLNFASHLLFPFHERSCCWVSTEDWEGKDIPLLYSLWVLAELMHNSGSGRNILDIFAGETAYTEAELVSKLQKICIDTSTPGLRWYAAYVLSYFGAYGFPSKIEKRIGKGLNEKEYVDVHLILTNGDSLSVHGVVLAVKCPSLLPSKELHLDENTFDGSSVRDFTRKSCGELRKEIRLSAQVDHQALMKLLEYVYWGYLRAGEELVKKLKTLAKHCNLQPLLQLLCRKSPKWGTPFPSSDLSLALGPAGLPFSDIILEAKATELMCWTCSFCSLSVPHMHVHKVILWSSCDYMQALFQSGMLDSHSQTIKVPVSWEALVKLMDWFYSDKLPNPPSGCLWDNMDTKEKLCELQPYVELCWLAEFWLLEDVKKACSDVIGSCLDSARYLSIKIIQIAANFSLWKLAEVAASYMAPLYRQLCDSGELEALDEMLVDMVRAASVRLSQEGGCNSR</sequence>
<evidence type="ECO:0000256" key="1">
    <source>
        <dbReference type="ARBA" id="ARBA00004906"/>
    </source>
</evidence>
<dbReference type="SMART" id="SM00225">
    <property type="entry name" value="BTB"/>
    <property type="match status" value="2"/>
</dbReference>
<dbReference type="PANTHER" id="PTHR35918">
    <property type="entry name" value="OS06G0674800 PROTEIN"/>
    <property type="match status" value="1"/>
</dbReference>
<proteinExistence type="predicted"/>
<evidence type="ECO:0000313" key="4">
    <source>
        <dbReference type="Proteomes" id="UP000327013"/>
    </source>
</evidence>
<keyword evidence="4" id="KW-1185">Reference proteome</keyword>
<protein>
    <recommendedName>
        <fullName evidence="2">BTB domain-containing protein</fullName>
    </recommendedName>
</protein>
<accession>A0A5N6RQC8</accession>
<gene>
    <name evidence="3" type="ORF">FH972_019419</name>
</gene>
<dbReference type="InterPro" id="IPR011333">
    <property type="entry name" value="SKP1/BTB/POZ_sf"/>
</dbReference>
<feature type="domain" description="BTB" evidence="2">
    <location>
        <begin position="850"/>
        <end position="931"/>
    </location>
</feature>
<evidence type="ECO:0000259" key="2">
    <source>
        <dbReference type="PROSITE" id="PS50097"/>
    </source>
</evidence>